<dbReference type="GO" id="GO:0006814">
    <property type="term" value="P:sodium ion transport"/>
    <property type="evidence" value="ECO:0007669"/>
    <property type="project" value="InterPro"/>
</dbReference>
<feature type="transmembrane region" description="Helical" evidence="1">
    <location>
        <begin position="282"/>
        <end position="304"/>
    </location>
</feature>
<dbReference type="PANTHER" id="PTHR11328">
    <property type="entry name" value="MAJOR FACILITATOR SUPERFAMILY DOMAIN-CONTAINING PROTEIN"/>
    <property type="match status" value="1"/>
</dbReference>
<dbReference type="RefSeq" id="WP_101647847.1">
    <property type="nucleotide sequence ID" value="NZ_PGVE01000041.1"/>
</dbReference>
<gene>
    <name evidence="2" type="ORF">CVD27_10435</name>
</gene>
<comment type="caution">
    <text evidence="2">The sequence shown here is derived from an EMBL/GenBank/DDBJ whole genome shotgun (WGS) entry which is preliminary data.</text>
</comment>
<feature type="transmembrane region" description="Helical" evidence="1">
    <location>
        <begin position="56"/>
        <end position="77"/>
    </location>
</feature>
<dbReference type="EMBL" id="PGVE01000041">
    <property type="protein sequence ID" value="PLS05407.1"/>
    <property type="molecule type" value="Genomic_DNA"/>
</dbReference>
<keyword evidence="3" id="KW-1185">Reference proteome</keyword>
<organism evidence="2 3">
    <name type="scientific">Neobacillus cucumis</name>
    <dbReference type="NCBI Taxonomy" id="1740721"/>
    <lineage>
        <taxon>Bacteria</taxon>
        <taxon>Bacillati</taxon>
        <taxon>Bacillota</taxon>
        <taxon>Bacilli</taxon>
        <taxon>Bacillales</taxon>
        <taxon>Bacillaceae</taxon>
        <taxon>Neobacillus</taxon>
    </lineage>
</organism>
<evidence type="ECO:0000313" key="2">
    <source>
        <dbReference type="EMBL" id="PLS05407.1"/>
    </source>
</evidence>
<dbReference type="PANTHER" id="PTHR11328:SF24">
    <property type="entry name" value="MAJOR FACILITATOR SUPERFAMILY (MFS) PROFILE DOMAIN-CONTAINING PROTEIN"/>
    <property type="match status" value="1"/>
</dbReference>
<name>A0A2N5HIQ3_9BACI</name>
<feature type="transmembrane region" description="Helical" evidence="1">
    <location>
        <begin position="169"/>
        <end position="191"/>
    </location>
</feature>
<evidence type="ECO:0000256" key="1">
    <source>
        <dbReference type="SAM" id="Phobius"/>
    </source>
</evidence>
<proteinExistence type="predicted"/>
<dbReference type="InterPro" id="IPR036259">
    <property type="entry name" value="MFS_trans_sf"/>
</dbReference>
<feature type="transmembrane region" description="Helical" evidence="1">
    <location>
        <begin position="389"/>
        <end position="409"/>
    </location>
</feature>
<feature type="transmembrane region" description="Helical" evidence="1">
    <location>
        <begin position="311"/>
        <end position="332"/>
    </location>
</feature>
<dbReference type="GO" id="GO:0005886">
    <property type="term" value="C:plasma membrane"/>
    <property type="evidence" value="ECO:0007669"/>
    <property type="project" value="TreeGrafter"/>
</dbReference>
<protein>
    <submittedName>
        <fullName evidence="2">MFS transporter</fullName>
    </submittedName>
</protein>
<dbReference type="CDD" id="cd17332">
    <property type="entry name" value="MFS_MelB_like"/>
    <property type="match status" value="1"/>
</dbReference>
<accession>A0A2N5HIQ3</accession>
<dbReference type="GO" id="GO:0015293">
    <property type="term" value="F:symporter activity"/>
    <property type="evidence" value="ECO:0007669"/>
    <property type="project" value="InterPro"/>
</dbReference>
<dbReference type="OrthoDB" id="9764596at2"/>
<feature type="transmembrane region" description="Helical" evidence="1">
    <location>
        <begin position="421"/>
        <end position="443"/>
    </location>
</feature>
<keyword evidence="1" id="KW-0812">Transmembrane</keyword>
<feature type="transmembrane region" description="Helical" evidence="1">
    <location>
        <begin position="338"/>
        <end position="360"/>
    </location>
</feature>
<keyword evidence="1" id="KW-0472">Membrane</keyword>
<dbReference type="SUPFAM" id="SSF103473">
    <property type="entry name" value="MFS general substrate transporter"/>
    <property type="match status" value="1"/>
</dbReference>
<dbReference type="InterPro" id="IPR001927">
    <property type="entry name" value="Na/Gal_symport"/>
</dbReference>
<feature type="transmembrane region" description="Helical" evidence="1">
    <location>
        <begin position="28"/>
        <end position="50"/>
    </location>
</feature>
<feature type="transmembrane region" description="Helical" evidence="1">
    <location>
        <begin position="197"/>
        <end position="217"/>
    </location>
</feature>
<sequence length="466" mass="50332">MANGAVPQTKESLVVPQLNGNLSFLTKLSYGFGEFSASVVWSLAASYLLFFYTDVFGIAGSAAAVILLVARVWDCFVDPILGLIMERTKSKHGRFRPYILYGSIALALLNILTFYTPDFSGTGKVIYAGVTYLLLGTVHSVVNVPYGALATVMTRDTHERTNLNSYRGFFGQIAGILTGAAVMPIITVLGHGNQQNGFFYASILLSVVSAPLLILTFKNCKEVIEPTLEERPTLKESLKAVGANKQLLLILISLFVVLLGVFGRIGTLTYYCIYVIKRPDLIAVSFTILSVCGAIGAFCLPFIAKFFEKKTILILGSIITGAALIVLFFIPATNIPMVILWTTIASLPTGVASPMIFSMVGDCIDDYQVKSGLRADGAIYSFTSLSTKISIAVAGAASGAVLSAIGYVANKPQTQEVVHDINMLVNLAPGIIYILATVPLFFYKLSKATAMENTSELLRRRKELTM</sequence>
<dbReference type="Pfam" id="PF13347">
    <property type="entry name" value="MFS_2"/>
    <property type="match status" value="1"/>
</dbReference>
<dbReference type="Gene3D" id="1.20.1250.20">
    <property type="entry name" value="MFS general substrate transporter like domains"/>
    <property type="match status" value="2"/>
</dbReference>
<feature type="transmembrane region" description="Helical" evidence="1">
    <location>
        <begin position="247"/>
        <end position="276"/>
    </location>
</feature>
<dbReference type="InterPro" id="IPR039672">
    <property type="entry name" value="MFS_2"/>
</dbReference>
<feature type="transmembrane region" description="Helical" evidence="1">
    <location>
        <begin position="127"/>
        <end position="149"/>
    </location>
</feature>
<dbReference type="GO" id="GO:0008643">
    <property type="term" value="P:carbohydrate transport"/>
    <property type="evidence" value="ECO:0007669"/>
    <property type="project" value="InterPro"/>
</dbReference>
<reference evidence="2 3" key="1">
    <citation type="submission" date="2017-11" db="EMBL/GenBank/DDBJ databases">
        <title>Comparitive Functional Genomics of Dry Heat Resistant strains isolated from the Viking Spacecraft.</title>
        <authorList>
            <person name="Seuylemezian A."/>
            <person name="Cooper K."/>
            <person name="Vaishampayan P."/>
        </authorList>
    </citation>
    <scope>NUCLEOTIDE SEQUENCE [LARGE SCALE GENOMIC DNA]</scope>
    <source>
        <strain evidence="2 3">V32-6</strain>
    </source>
</reference>
<dbReference type="AlphaFoldDB" id="A0A2N5HIQ3"/>
<dbReference type="NCBIfam" id="TIGR00792">
    <property type="entry name" value="gph"/>
    <property type="match status" value="1"/>
</dbReference>
<feature type="transmembrane region" description="Helical" evidence="1">
    <location>
        <begin position="98"/>
        <end position="115"/>
    </location>
</feature>
<evidence type="ECO:0000313" key="3">
    <source>
        <dbReference type="Proteomes" id="UP000234950"/>
    </source>
</evidence>
<keyword evidence="1" id="KW-1133">Transmembrane helix</keyword>
<dbReference type="Proteomes" id="UP000234950">
    <property type="component" value="Unassembled WGS sequence"/>
</dbReference>